<dbReference type="AlphaFoldDB" id="A0ABD0LA79"/>
<dbReference type="EMBL" id="JACVVK020000068">
    <property type="protein sequence ID" value="KAK7496268.1"/>
    <property type="molecule type" value="Genomic_DNA"/>
</dbReference>
<gene>
    <name evidence="2" type="ORF">BaRGS_00012433</name>
</gene>
<feature type="compositionally biased region" description="Basic and acidic residues" evidence="1">
    <location>
        <begin position="99"/>
        <end position="111"/>
    </location>
</feature>
<feature type="region of interest" description="Disordered" evidence="1">
    <location>
        <begin position="134"/>
        <end position="183"/>
    </location>
</feature>
<feature type="compositionally biased region" description="Polar residues" evidence="1">
    <location>
        <begin position="134"/>
        <end position="160"/>
    </location>
</feature>
<comment type="caution">
    <text evidence="2">The sequence shown here is derived from an EMBL/GenBank/DDBJ whole genome shotgun (WGS) entry which is preliminary data.</text>
</comment>
<name>A0ABD0LA79_9CAEN</name>
<feature type="region of interest" description="Disordered" evidence="1">
    <location>
        <begin position="582"/>
        <end position="610"/>
    </location>
</feature>
<dbReference type="Proteomes" id="UP001519460">
    <property type="component" value="Unassembled WGS sequence"/>
</dbReference>
<organism evidence="2 3">
    <name type="scientific">Batillaria attramentaria</name>
    <dbReference type="NCBI Taxonomy" id="370345"/>
    <lineage>
        <taxon>Eukaryota</taxon>
        <taxon>Metazoa</taxon>
        <taxon>Spiralia</taxon>
        <taxon>Lophotrochozoa</taxon>
        <taxon>Mollusca</taxon>
        <taxon>Gastropoda</taxon>
        <taxon>Caenogastropoda</taxon>
        <taxon>Sorbeoconcha</taxon>
        <taxon>Cerithioidea</taxon>
        <taxon>Batillariidae</taxon>
        <taxon>Batillaria</taxon>
    </lineage>
</organism>
<reference evidence="2 3" key="1">
    <citation type="journal article" date="2023" name="Sci. Data">
        <title>Genome assembly of the Korean intertidal mud-creeper Batillaria attramentaria.</title>
        <authorList>
            <person name="Patra A.K."/>
            <person name="Ho P.T."/>
            <person name="Jun S."/>
            <person name="Lee S.J."/>
            <person name="Kim Y."/>
            <person name="Won Y.J."/>
        </authorList>
    </citation>
    <scope>NUCLEOTIDE SEQUENCE [LARGE SCALE GENOMIC DNA]</scope>
    <source>
        <strain evidence="2">Wonlab-2016</strain>
    </source>
</reference>
<feature type="region of interest" description="Disordered" evidence="1">
    <location>
        <begin position="51"/>
        <end position="121"/>
    </location>
</feature>
<evidence type="ECO:0000256" key="1">
    <source>
        <dbReference type="SAM" id="MobiDB-lite"/>
    </source>
</evidence>
<evidence type="ECO:0000313" key="2">
    <source>
        <dbReference type="EMBL" id="KAK7496268.1"/>
    </source>
</evidence>
<keyword evidence="3" id="KW-1185">Reference proteome</keyword>
<sequence>METSTAEEFSEREMDNQNTNRNETCMVPACIELVTASGNGISETEAKLQECDAQSDETTPLDIPSVVITPPSDDNENEMSDESSQMMKPSMDEINVVETKSEEHVEEEKPLEQNSGVDTCTTSDDEFEVICRCSSTPVSTNSESQAAGQSPKSEMSTIEESTPRKEDEEESKTDEKKDGACVSQPQGVMYVQPQYLAPPPQNEELRAHMPADYANAQAAATYDLAAVTTFAQQAPVYNLPGGTIAYHVNGQQPAVTYAGYQQDGVCQQVQITNGYNASFVPRADQPFPDEAQRADALQNPGDATVPFQPASEMYNFVYPSIYVSNAGLISVLLRHDMSVEMTVDRTIRVVSHQHMMAVATDSRGTSACLYHPALKVIQQGTTTDIATDAVRVHMGHDEVAFAVGNKPYRFDAHEVQPVAQVKFSDVSKDQSVNLLFSSEGYGENLVPQCLEVASKAEYANLPKGGVIVRINGVKVTQNGGGDVTVVTGAKFIRLSPSFGMTRLGNRFIDIEIERDWSARVSRGPHCFLAGERRVLISNGKLEVDINEQGRFKVTHLQTRRPATPQQCLRPEQLARRVNSVTCNASPNARPSVARTPPPPRRRSAPVGVSR</sequence>
<dbReference type="PANTHER" id="PTHR39075">
    <property type="entry name" value="FI19908P1"/>
    <property type="match status" value="1"/>
</dbReference>
<protein>
    <submittedName>
        <fullName evidence="2">Uncharacterized protein</fullName>
    </submittedName>
</protein>
<accession>A0ABD0LA79</accession>
<dbReference type="PANTHER" id="PTHR39075:SF1">
    <property type="entry name" value="FI19908P1"/>
    <property type="match status" value="1"/>
</dbReference>
<evidence type="ECO:0000313" key="3">
    <source>
        <dbReference type="Proteomes" id="UP001519460"/>
    </source>
</evidence>
<proteinExistence type="predicted"/>
<feature type="region of interest" description="Disordered" evidence="1">
    <location>
        <begin position="1"/>
        <end position="22"/>
    </location>
</feature>